<evidence type="ECO:0000313" key="3">
    <source>
        <dbReference type="Proteomes" id="UP000215305"/>
    </source>
</evidence>
<keyword evidence="3" id="KW-1185">Reference proteome</keyword>
<reference evidence="2" key="1">
    <citation type="submission" date="2018-08" db="EMBL/GenBank/DDBJ databases">
        <title>Draft genome sequence of azole-resistant Aspergillus thermomutatus (Neosartorya pseudofischeri) strain HMR AF 39, isolated from a human nasal aspirate.</title>
        <authorList>
            <person name="Parent-Michaud M."/>
            <person name="Dufresne P.J."/>
            <person name="Fournier E."/>
            <person name="Martineau C."/>
            <person name="Moreira S."/>
            <person name="Perkins V."/>
            <person name="De Repentigny L."/>
            <person name="Dufresne S.F."/>
        </authorList>
    </citation>
    <scope>NUCLEOTIDE SEQUENCE [LARGE SCALE GENOMIC DNA]</scope>
    <source>
        <strain evidence="2">HMR AF 39</strain>
    </source>
</reference>
<dbReference type="VEuPathDB" id="FungiDB:CDV56_100737"/>
<sequence length="314" mass="36607">MDDGWYVAGRRRLFNDINRVYYRALQAEERCRRQKEENEETRHEASQMLQQKDQHIAELTKRLNDLQYHPDILNDDEAIQIMVKLSQELDVWVKGSFKDPHLLQNLPQVELVNAPYSPLRVGTINKLQNTHHKWAFIRAFVTSYLFYYFFDDYMVGVRNPELKYILITMESEIFDKCPGHVADNWRSATTMAFHSITKEYLEDVAIECMRGIERLAPCASADSGLREKKLVELLRSCVEFKRRLERQPARYSFSQTSSGDRFISETMQSVTGQEGEGAVVEFCLWPGLWKGDVLLYPETVWSKMDEASVGDSNP</sequence>
<evidence type="ECO:0000313" key="2">
    <source>
        <dbReference type="EMBL" id="RHZ44339.1"/>
    </source>
</evidence>
<protein>
    <submittedName>
        <fullName evidence="2">Uncharacterized protein</fullName>
    </submittedName>
</protein>
<name>A0A397G2P0_ASPTH</name>
<comment type="caution">
    <text evidence="2">The sequence shown here is derived from an EMBL/GenBank/DDBJ whole genome shotgun (WGS) entry which is preliminary data.</text>
</comment>
<feature type="coiled-coil region" evidence="1">
    <location>
        <begin position="24"/>
        <end position="58"/>
    </location>
</feature>
<proteinExistence type="predicted"/>
<dbReference type="GeneID" id="38122711"/>
<gene>
    <name evidence="2" type="ORF">CDV56_100737</name>
</gene>
<organism evidence="2 3">
    <name type="scientific">Aspergillus thermomutatus</name>
    <name type="common">Neosartorya pseudofischeri</name>
    <dbReference type="NCBI Taxonomy" id="41047"/>
    <lineage>
        <taxon>Eukaryota</taxon>
        <taxon>Fungi</taxon>
        <taxon>Dikarya</taxon>
        <taxon>Ascomycota</taxon>
        <taxon>Pezizomycotina</taxon>
        <taxon>Eurotiomycetes</taxon>
        <taxon>Eurotiomycetidae</taxon>
        <taxon>Eurotiales</taxon>
        <taxon>Aspergillaceae</taxon>
        <taxon>Aspergillus</taxon>
        <taxon>Aspergillus subgen. Fumigati</taxon>
    </lineage>
</organism>
<accession>A0A397G2P0</accession>
<dbReference type="EMBL" id="NKHU02000337">
    <property type="protein sequence ID" value="RHZ44339.1"/>
    <property type="molecule type" value="Genomic_DNA"/>
</dbReference>
<dbReference type="AlphaFoldDB" id="A0A397G2P0"/>
<dbReference type="Proteomes" id="UP000215305">
    <property type="component" value="Unassembled WGS sequence"/>
</dbReference>
<evidence type="ECO:0000256" key="1">
    <source>
        <dbReference type="SAM" id="Coils"/>
    </source>
</evidence>
<dbReference type="OrthoDB" id="4227183at2759"/>
<keyword evidence="1" id="KW-0175">Coiled coil</keyword>
<dbReference type="RefSeq" id="XP_026610268.1">
    <property type="nucleotide sequence ID" value="XM_026754356.1"/>
</dbReference>